<keyword evidence="4" id="KW-1185">Reference proteome</keyword>
<gene>
    <name evidence="3" type="ORF">PoB_000646300</name>
</gene>
<comment type="caution">
    <text evidence="3">The sequence shown here is derived from an EMBL/GenBank/DDBJ whole genome shotgun (WGS) entry which is preliminary data.</text>
</comment>
<dbReference type="AlphaFoldDB" id="A0AAV3YCU3"/>
<dbReference type="Proteomes" id="UP000735302">
    <property type="component" value="Unassembled WGS sequence"/>
</dbReference>
<evidence type="ECO:0000313" key="4">
    <source>
        <dbReference type="Proteomes" id="UP000735302"/>
    </source>
</evidence>
<evidence type="ECO:0000256" key="1">
    <source>
        <dbReference type="SAM" id="MobiDB-lite"/>
    </source>
</evidence>
<organism evidence="3 4">
    <name type="scientific">Plakobranchus ocellatus</name>
    <dbReference type="NCBI Taxonomy" id="259542"/>
    <lineage>
        <taxon>Eukaryota</taxon>
        <taxon>Metazoa</taxon>
        <taxon>Spiralia</taxon>
        <taxon>Lophotrochozoa</taxon>
        <taxon>Mollusca</taxon>
        <taxon>Gastropoda</taxon>
        <taxon>Heterobranchia</taxon>
        <taxon>Euthyneura</taxon>
        <taxon>Panpulmonata</taxon>
        <taxon>Sacoglossa</taxon>
        <taxon>Placobranchoidea</taxon>
        <taxon>Plakobranchidae</taxon>
        <taxon>Plakobranchus</taxon>
    </lineage>
</organism>
<dbReference type="EMBL" id="BLXT01000751">
    <property type="protein sequence ID" value="GFN79957.1"/>
    <property type="molecule type" value="Genomic_DNA"/>
</dbReference>
<protein>
    <submittedName>
        <fullName evidence="3">Uncharacterized protein</fullName>
    </submittedName>
</protein>
<name>A0AAV3YCU3_9GAST</name>
<keyword evidence="2" id="KW-0472">Membrane</keyword>
<keyword evidence="2" id="KW-0812">Transmembrane</keyword>
<proteinExistence type="predicted"/>
<feature type="transmembrane region" description="Helical" evidence="2">
    <location>
        <begin position="16"/>
        <end position="35"/>
    </location>
</feature>
<feature type="region of interest" description="Disordered" evidence="1">
    <location>
        <begin position="49"/>
        <end position="73"/>
    </location>
</feature>
<feature type="compositionally biased region" description="Gly residues" evidence="1">
    <location>
        <begin position="106"/>
        <end position="116"/>
    </location>
</feature>
<feature type="region of interest" description="Disordered" evidence="1">
    <location>
        <begin position="94"/>
        <end position="116"/>
    </location>
</feature>
<evidence type="ECO:0000313" key="3">
    <source>
        <dbReference type="EMBL" id="GFN79957.1"/>
    </source>
</evidence>
<reference evidence="3 4" key="1">
    <citation type="journal article" date="2021" name="Elife">
        <title>Chloroplast acquisition without the gene transfer in kleptoplastic sea slugs, Plakobranchus ocellatus.</title>
        <authorList>
            <person name="Maeda T."/>
            <person name="Takahashi S."/>
            <person name="Yoshida T."/>
            <person name="Shimamura S."/>
            <person name="Takaki Y."/>
            <person name="Nagai Y."/>
            <person name="Toyoda A."/>
            <person name="Suzuki Y."/>
            <person name="Arimoto A."/>
            <person name="Ishii H."/>
            <person name="Satoh N."/>
            <person name="Nishiyama T."/>
            <person name="Hasebe M."/>
            <person name="Maruyama T."/>
            <person name="Minagawa J."/>
            <person name="Obokata J."/>
            <person name="Shigenobu S."/>
        </authorList>
    </citation>
    <scope>NUCLEOTIDE SEQUENCE [LARGE SCALE GENOMIC DNA]</scope>
</reference>
<sequence length="116" mass="12733">MLVSKPSDTVVGPVPILTQFCIFRASGGLVIHVAMKKRQRNVLQSYREEIDRHRGRRPEGGQNVDLNSRNKTPVLGNECYSSKMRYLYIASPQQGDLRLSGPPPGQGAGGGARARD</sequence>
<keyword evidence="2" id="KW-1133">Transmembrane helix</keyword>
<accession>A0AAV3YCU3</accession>
<evidence type="ECO:0000256" key="2">
    <source>
        <dbReference type="SAM" id="Phobius"/>
    </source>
</evidence>